<accession>A0ABZ2M3X8</accession>
<dbReference type="Gene3D" id="1.20.1250.20">
    <property type="entry name" value="MFS general substrate transporter like domains"/>
    <property type="match status" value="1"/>
</dbReference>
<dbReference type="InterPro" id="IPR036259">
    <property type="entry name" value="MFS_trans_sf"/>
</dbReference>
<name>A0ABZ2M3X8_9BACT</name>
<feature type="transmembrane region" description="Helical" evidence="6">
    <location>
        <begin position="67"/>
        <end position="88"/>
    </location>
</feature>
<feature type="transmembrane region" description="Helical" evidence="6">
    <location>
        <begin position="130"/>
        <end position="151"/>
    </location>
</feature>
<feature type="transmembrane region" description="Helical" evidence="6">
    <location>
        <begin position="265"/>
        <end position="282"/>
    </location>
</feature>
<keyword evidence="3 6" id="KW-0812">Transmembrane</keyword>
<dbReference type="InterPro" id="IPR020846">
    <property type="entry name" value="MFS_dom"/>
</dbReference>
<evidence type="ECO:0000256" key="6">
    <source>
        <dbReference type="SAM" id="Phobius"/>
    </source>
</evidence>
<feature type="transmembrane region" description="Helical" evidence="6">
    <location>
        <begin position="302"/>
        <end position="324"/>
    </location>
</feature>
<gene>
    <name evidence="8" type="ORF">LZC94_04280</name>
</gene>
<evidence type="ECO:0000313" key="9">
    <source>
        <dbReference type="Proteomes" id="UP001370348"/>
    </source>
</evidence>
<evidence type="ECO:0000256" key="3">
    <source>
        <dbReference type="ARBA" id="ARBA00022692"/>
    </source>
</evidence>
<keyword evidence="5 6" id="KW-0472">Membrane</keyword>
<reference evidence="8 9" key="1">
    <citation type="submission" date="2021-12" db="EMBL/GenBank/DDBJ databases">
        <title>Discovery of the Pendulisporaceae a myxobacterial family with distinct sporulation behavior and unique specialized metabolism.</title>
        <authorList>
            <person name="Garcia R."/>
            <person name="Popoff A."/>
            <person name="Bader C.D."/>
            <person name="Loehr J."/>
            <person name="Walesch S."/>
            <person name="Walt C."/>
            <person name="Boldt J."/>
            <person name="Bunk B."/>
            <person name="Haeckl F.J.F.P.J."/>
            <person name="Gunesch A.P."/>
            <person name="Birkelbach J."/>
            <person name="Nuebel U."/>
            <person name="Pietschmann T."/>
            <person name="Bach T."/>
            <person name="Mueller R."/>
        </authorList>
    </citation>
    <scope>NUCLEOTIDE SEQUENCE [LARGE SCALE GENOMIC DNA]</scope>
    <source>
        <strain evidence="8 9">MSr11954</strain>
    </source>
</reference>
<keyword evidence="9" id="KW-1185">Reference proteome</keyword>
<evidence type="ECO:0000256" key="5">
    <source>
        <dbReference type="ARBA" id="ARBA00023136"/>
    </source>
</evidence>
<dbReference type="InterPro" id="IPR050189">
    <property type="entry name" value="MFS_Efflux_Transporters"/>
</dbReference>
<dbReference type="PROSITE" id="PS50850">
    <property type="entry name" value="MFS"/>
    <property type="match status" value="1"/>
</dbReference>
<keyword evidence="2" id="KW-1003">Cell membrane</keyword>
<dbReference type="Proteomes" id="UP001370348">
    <property type="component" value="Chromosome"/>
</dbReference>
<protein>
    <submittedName>
        <fullName evidence="8">MFS transporter</fullName>
    </submittedName>
</protein>
<dbReference type="SUPFAM" id="SSF103473">
    <property type="entry name" value="MFS general substrate transporter"/>
    <property type="match status" value="1"/>
</dbReference>
<evidence type="ECO:0000256" key="4">
    <source>
        <dbReference type="ARBA" id="ARBA00022989"/>
    </source>
</evidence>
<feature type="transmembrane region" description="Helical" evidence="6">
    <location>
        <begin position="42"/>
        <end position="60"/>
    </location>
</feature>
<comment type="subcellular location">
    <subcellularLocation>
        <location evidence="1">Cell membrane</location>
        <topology evidence="1">Multi-pass membrane protein</topology>
    </subcellularLocation>
</comment>
<evidence type="ECO:0000256" key="2">
    <source>
        <dbReference type="ARBA" id="ARBA00022475"/>
    </source>
</evidence>
<proteinExistence type="predicted"/>
<dbReference type="Pfam" id="PF07690">
    <property type="entry name" value="MFS_1"/>
    <property type="match status" value="2"/>
</dbReference>
<dbReference type="InterPro" id="IPR001958">
    <property type="entry name" value="Tet-R_TetA/multi-R_MdtG-like"/>
</dbReference>
<dbReference type="EMBL" id="CP089984">
    <property type="protein sequence ID" value="WXB16499.1"/>
    <property type="molecule type" value="Genomic_DNA"/>
</dbReference>
<organism evidence="8 9">
    <name type="scientific">Pendulispora albinea</name>
    <dbReference type="NCBI Taxonomy" id="2741071"/>
    <lineage>
        <taxon>Bacteria</taxon>
        <taxon>Pseudomonadati</taxon>
        <taxon>Myxococcota</taxon>
        <taxon>Myxococcia</taxon>
        <taxon>Myxococcales</taxon>
        <taxon>Sorangiineae</taxon>
        <taxon>Pendulisporaceae</taxon>
        <taxon>Pendulispora</taxon>
    </lineage>
</organism>
<dbReference type="PANTHER" id="PTHR43124">
    <property type="entry name" value="PURINE EFFLUX PUMP PBUE"/>
    <property type="match status" value="1"/>
</dbReference>
<dbReference type="PANTHER" id="PTHR43124:SF10">
    <property type="entry name" value="PURINE EFFLUX PUMP PBUE"/>
    <property type="match status" value="1"/>
</dbReference>
<feature type="transmembrane region" description="Helical" evidence="6">
    <location>
        <begin position="12"/>
        <end position="30"/>
    </location>
</feature>
<evidence type="ECO:0000313" key="8">
    <source>
        <dbReference type="EMBL" id="WXB16499.1"/>
    </source>
</evidence>
<dbReference type="PRINTS" id="PR01035">
    <property type="entry name" value="TCRTETA"/>
</dbReference>
<feature type="transmembrane region" description="Helical" evidence="6">
    <location>
        <begin position="100"/>
        <end position="123"/>
    </location>
</feature>
<feature type="transmembrane region" description="Helical" evidence="6">
    <location>
        <begin position="331"/>
        <end position="350"/>
    </location>
</feature>
<feature type="domain" description="Major facilitator superfamily (MFS) profile" evidence="7">
    <location>
        <begin position="1"/>
        <end position="353"/>
    </location>
</feature>
<dbReference type="InterPro" id="IPR011701">
    <property type="entry name" value="MFS"/>
</dbReference>
<sequence length="353" mass="36260">MSRSLGRSVQEIALFPAVYAILYAVFAPMLGSLSDRFGRKAMLVPALLGFAATMLGVASSRTFQGALIGWALAGICAAVIQPNTLAIVNDVVPLDKAPVAMGRVLSGLTVSFVVTPVVSSFLATRAHWRIAYVLLAAVALTSSIAILRLQLPRVPASQTLSPWAGVRAALAIRGVGRRLGMTFLWIGSSAGLAAILSETVRRRFGWSDESAGIFAGFFGLCTVLGNAVIGPFVRWFQSRKRMVLSGMVATAAGSALVGLMPAPSLAVPVIGVAIWTLGYGAGGPVHQSVLGHIAGSSRGMVTALNASAINLGIAAVASLTGSLLDRIGVEGVFGMAVGCMLVAVGLAASISDE</sequence>
<keyword evidence="4 6" id="KW-1133">Transmembrane helix</keyword>
<evidence type="ECO:0000256" key="1">
    <source>
        <dbReference type="ARBA" id="ARBA00004651"/>
    </source>
</evidence>
<evidence type="ECO:0000259" key="7">
    <source>
        <dbReference type="PROSITE" id="PS50850"/>
    </source>
</evidence>
<feature type="transmembrane region" description="Helical" evidence="6">
    <location>
        <begin position="212"/>
        <end position="236"/>
    </location>
</feature>